<evidence type="ECO:0000256" key="7">
    <source>
        <dbReference type="ARBA" id="ARBA00022786"/>
    </source>
</evidence>
<dbReference type="Gene3D" id="1.20.120.1750">
    <property type="match status" value="1"/>
</dbReference>
<evidence type="ECO:0000256" key="8">
    <source>
        <dbReference type="ARBA" id="ARBA00022833"/>
    </source>
</evidence>
<feature type="domain" description="RING-type" evidence="9">
    <location>
        <begin position="1"/>
        <end position="183"/>
    </location>
</feature>
<dbReference type="InterPro" id="IPR002867">
    <property type="entry name" value="IBR_dom"/>
</dbReference>
<accession>A0A6A5YXW6</accession>
<evidence type="ECO:0000256" key="1">
    <source>
        <dbReference type="ARBA" id="ARBA00001798"/>
    </source>
</evidence>
<evidence type="ECO:0000256" key="4">
    <source>
        <dbReference type="ARBA" id="ARBA00022723"/>
    </source>
</evidence>
<keyword evidence="6" id="KW-0863">Zinc-finger</keyword>
<dbReference type="InterPro" id="IPR044066">
    <property type="entry name" value="TRIAD_supradom"/>
</dbReference>
<evidence type="ECO:0000259" key="9">
    <source>
        <dbReference type="PROSITE" id="PS51873"/>
    </source>
</evidence>
<evidence type="ECO:0000256" key="3">
    <source>
        <dbReference type="ARBA" id="ARBA00022679"/>
    </source>
</evidence>
<keyword evidence="3" id="KW-0808">Transferase</keyword>
<dbReference type="Pfam" id="PF22191">
    <property type="entry name" value="IBR_1"/>
    <property type="match status" value="1"/>
</dbReference>
<keyword evidence="4" id="KW-0479">Metal-binding</keyword>
<dbReference type="GO" id="GO:0061630">
    <property type="term" value="F:ubiquitin protein ligase activity"/>
    <property type="evidence" value="ECO:0007669"/>
    <property type="project" value="UniProtKB-EC"/>
</dbReference>
<evidence type="ECO:0000313" key="10">
    <source>
        <dbReference type="EMBL" id="KAF2112029.1"/>
    </source>
</evidence>
<sequence length="296" mass="33145">MTLKFARTAWRTPSESKCKITTSPGSSIQTQNVHECTPLKRANTSPQKASFSAIRASSTAVVQRKILDIASVSGPPVASNDCHPRIQCDLCNYEMCYRCQTPWHPDMTCDDRQQAHCEAEDLMSRTTTRCPGSECNVSISKGPGCLHMTCSACGHEVCWECLAAWEDVERSRLNHNEGCIFRMAIVDQRLYGERLFSKLRGTRMYWRQKIKSSSASGAISRKVNLILREASFYLYAVSSLQSNFPMATPGLTSRPLPLCTHYPRQRHGLAHLHRAANLAATLTPPTYRSLLSLHLH</sequence>
<dbReference type="Proteomes" id="UP000799770">
    <property type="component" value="Unassembled WGS sequence"/>
</dbReference>
<name>A0A6A5YXW6_9PLEO</name>
<protein>
    <recommendedName>
        <fullName evidence="2">RBR-type E3 ubiquitin transferase</fullName>
        <ecNumber evidence="2">2.3.2.31</ecNumber>
    </recommendedName>
</protein>
<reference evidence="10" key="1">
    <citation type="journal article" date="2020" name="Stud. Mycol.">
        <title>101 Dothideomycetes genomes: a test case for predicting lifestyles and emergence of pathogens.</title>
        <authorList>
            <person name="Haridas S."/>
            <person name="Albert R."/>
            <person name="Binder M."/>
            <person name="Bloem J."/>
            <person name="Labutti K."/>
            <person name="Salamov A."/>
            <person name="Andreopoulos B."/>
            <person name="Baker S."/>
            <person name="Barry K."/>
            <person name="Bills G."/>
            <person name="Bluhm B."/>
            <person name="Cannon C."/>
            <person name="Castanera R."/>
            <person name="Culley D."/>
            <person name="Daum C."/>
            <person name="Ezra D."/>
            <person name="Gonzalez J."/>
            <person name="Henrissat B."/>
            <person name="Kuo A."/>
            <person name="Liang C."/>
            <person name="Lipzen A."/>
            <person name="Lutzoni F."/>
            <person name="Magnuson J."/>
            <person name="Mondo S."/>
            <person name="Nolan M."/>
            <person name="Ohm R."/>
            <person name="Pangilinan J."/>
            <person name="Park H.-J."/>
            <person name="Ramirez L."/>
            <person name="Alfaro M."/>
            <person name="Sun H."/>
            <person name="Tritt A."/>
            <person name="Yoshinaga Y."/>
            <person name="Zwiers L.-H."/>
            <person name="Turgeon B."/>
            <person name="Goodwin S."/>
            <person name="Spatafora J."/>
            <person name="Crous P."/>
            <person name="Grigoriev I."/>
        </authorList>
    </citation>
    <scope>NUCLEOTIDE SEQUENCE</scope>
    <source>
        <strain evidence="10">CBS 627.86</strain>
    </source>
</reference>
<dbReference type="GO" id="GO:0016567">
    <property type="term" value="P:protein ubiquitination"/>
    <property type="evidence" value="ECO:0007669"/>
    <property type="project" value="InterPro"/>
</dbReference>
<evidence type="ECO:0000256" key="2">
    <source>
        <dbReference type="ARBA" id="ARBA00012251"/>
    </source>
</evidence>
<gene>
    <name evidence="10" type="ORF">BDV96DRAFT_166102</name>
</gene>
<keyword evidence="11" id="KW-1185">Reference proteome</keyword>
<dbReference type="OrthoDB" id="1431934at2759"/>
<dbReference type="GO" id="GO:0008270">
    <property type="term" value="F:zinc ion binding"/>
    <property type="evidence" value="ECO:0007669"/>
    <property type="project" value="UniProtKB-KW"/>
</dbReference>
<dbReference type="PROSITE" id="PS51873">
    <property type="entry name" value="TRIAD"/>
    <property type="match status" value="1"/>
</dbReference>
<dbReference type="EC" id="2.3.2.31" evidence="2"/>
<organism evidence="10 11">
    <name type="scientific">Lophiotrema nucula</name>
    <dbReference type="NCBI Taxonomy" id="690887"/>
    <lineage>
        <taxon>Eukaryota</taxon>
        <taxon>Fungi</taxon>
        <taxon>Dikarya</taxon>
        <taxon>Ascomycota</taxon>
        <taxon>Pezizomycotina</taxon>
        <taxon>Dothideomycetes</taxon>
        <taxon>Pleosporomycetidae</taxon>
        <taxon>Pleosporales</taxon>
        <taxon>Lophiotremataceae</taxon>
        <taxon>Lophiotrema</taxon>
    </lineage>
</organism>
<proteinExistence type="predicted"/>
<evidence type="ECO:0000256" key="6">
    <source>
        <dbReference type="ARBA" id="ARBA00022771"/>
    </source>
</evidence>
<dbReference type="SUPFAM" id="SSF57850">
    <property type="entry name" value="RING/U-box"/>
    <property type="match status" value="1"/>
</dbReference>
<dbReference type="InterPro" id="IPR031127">
    <property type="entry name" value="E3_UB_ligase_RBR"/>
</dbReference>
<dbReference type="SMART" id="SM00647">
    <property type="entry name" value="IBR"/>
    <property type="match status" value="1"/>
</dbReference>
<dbReference type="PANTHER" id="PTHR11685">
    <property type="entry name" value="RBR FAMILY RING FINGER AND IBR DOMAIN-CONTAINING"/>
    <property type="match status" value="1"/>
</dbReference>
<dbReference type="Pfam" id="PF01485">
    <property type="entry name" value="IBR"/>
    <property type="match status" value="1"/>
</dbReference>
<keyword evidence="8" id="KW-0862">Zinc</keyword>
<dbReference type="AlphaFoldDB" id="A0A6A5YXW6"/>
<evidence type="ECO:0000256" key="5">
    <source>
        <dbReference type="ARBA" id="ARBA00022737"/>
    </source>
</evidence>
<keyword evidence="5" id="KW-0677">Repeat</keyword>
<evidence type="ECO:0000313" key="11">
    <source>
        <dbReference type="Proteomes" id="UP000799770"/>
    </source>
</evidence>
<comment type="catalytic activity">
    <reaction evidence="1">
        <text>[E2 ubiquitin-conjugating enzyme]-S-ubiquitinyl-L-cysteine + [acceptor protein]-L-lysine = [E2 ubiquitin-conjugating enzyme]-L-cysteine + [acceptor protein]-N(6)-ubiquitinyl-L-lysine.</text>
        <dbReference type="EC" id="2.3.2.31"/>
    </reaction>
</comment>
<dbReference type="EMBL" id="ML977332">
    <property type="protein sequence ID" value="KAF2112029.1"/>
    <property type="molecule type" value="Genomic_DNA"/>
</dbReference>
<keyword evidence="7" id="KW-0833">Ubl conjugation pathway</keyword>